<dbReference type="EMBL" id="FOWW01000002">
    <property type="protein sequence ID" value="SFP50962.1"/>
    <property type="molecule type" value="Genomic_DNA"/>
</dbReference>
<feature type="domain" description="Aerobactin siderophore biosynthesis IucA/IucC N-terminal" evidence="3">
    <location>
        <begin position="117"/>
        <end position="342"/>
    </location>
</feature>
<sequence length="1060" mass="114973">MDAAELVMRDLVDALIQENLCGFGEGVVEAGEYRVGRFRLRVRDGGALQRYRYTGGPVCHDGRPLTPAGLVELLDAEFPHRAQVCADLRDAVAHAEVLRSAGAPRPVDLRAGEHLAATRNRPFHPTARAVSGWTAAEVAEYGTARAEPLGLDWVAVRADRLRLGGGPGSAALPELLLGPADRERLARRLPPGFLALPVHPWQFDRVLPREFAAELAAGVVRPLARGLGRFHPTASLRTLIAADTPARHVKLPLGVTTLGATRLLPPRYLANSELAEATLRTVLDRDPALAALVLACDERTWCGWHAGPDDEFADRPGLLAAQVRHLPEEALTALALPMAALAANADLDSVFHRRPLAFFGELAALFLRVGLGFLRHGVLPELHGQNVLVVVRAGRPARLVLRDHDTLRVCPKWMAAAGIPEPGYRVKPGAPQSLRLEAPEALLGYLQTLGVQVNLYGIADALGRRYGVPERALWARVLAATTEALAELDPPDSVRDVVARHLLRAPVWPSRQVLGPLLRRGRGGGVSMPAGTGEVPNPLVEGARELAWLAARRRVLNAFLRETGRHDVPVGRLRLPGDVAVEVIHRSLTGQHDYGAALRPDGGRLGHRELVAALVEEVARRAPVPDAAGRVAELTGQIAHSVERSARYLRADRPAPADDPRALTRHAEQGVLLGHPFHPTPKSAEGLTGEDLERYAPELGASFVPHYVAVPPRLVTQRRVGPGPWVPAEVARHVPAGFAALPVHPWQARHLLDRPEVRALDLVPLGPLGAPVYPTSSVRTVCDPDFPTMWKLPLHVRVTNFVRNNPMEQLRRAADAAAVVDRLPLGREFPGFGVLRESGFRTLDPAVVGDALAAEFGVVYRANPFVADRRAPRVLAALLEEPPGGGPPELAGLVRDPVEWLRRYLDLSLLPLLIVFARYGVSFEAHVQNSLLCLDGGWPARFLVRDLEGVSVSERGAGDLPAGSPARYPDEEAWLRLRYHAVTNQLGHLVHVLGRYGTVPEGRLWTVAREAVAGCDAAGRYGRALLADETLPAKANLLSRFAGRGERPWYVDVPNPLREG</sequence>
<dbReference type="PANTHER" id="PTHR34384:SF5">
    <property type="entry name" value="L-2,3-DIAMINOPROPANOATE--CITRATE LIGASE"/>
    <property type="match status" value="1"/>
</dbReference>
<dbReference type="InterPro" id="IPR022770">
    <property type="entry name" value="IucA/IucC-like_C"/>
</dbReference>
<accession>A0A1I5QXI2</accession>
<proteinExistence type="inferred from homology"/>
<evidence type="ECO:0000256" key="1">
    <source>
        <dbReference type="ARBA" id="ARBA00004924"/>
    </source>
</evidence>
<gene>
    <name evidence="5" type="ORF">SAMN05421810_102798</name>
</gene>
<comment type="similarity">
    <text evidence="2">Belongs to the IucA/IucC family.</text>
</comment>
<dbReference type="Proteomes" id="UP000198727">
    <property type="component" value="Unassembled WGS sequence"/>
</dbReference>
<reference evidence="6" key="1">
    <citation type="submission" date="2016-10" db="EMBL/GenBank/DDBJ databases">
        <authorList>
            <person name="Varghese N."/>
            <person name="Submissions S."/>
        </authorList>
    </citation>
    <scope>NUCLEOTIDE SEQUENCE [LARGE SCALE GENOMIC DNA]</scope>
    <source>
        <strain evidence="6">CGMCC 4.5579</strain>
    </source>
</reference>
<name>A0A1I5QXI2_9PSEU</name>
<dbReference type="AlphaFoldDB" id="A0A1I5QXI2"/>
<evidence type="ECO:0000313" key="5">
    <source>
        <dbReference type="EMBL" id="SFP50962.1"/>
    </source>
</evidence>
<dbReference type="RefSeq" id="WP_092529487.1">
    <property type="nucleotide sequence ID" value="NZ_FOWW01000002.1"/>
</dbReference>
<dbReference type="Pfam" id="PF04183">
    <property type="entry name" value="IucA_IucC"/>
    <property type="match status" value="2"/>
</dbReference>
<feature type="domain" description="Aerobactin siderophore biosynthesis IucA/IucC N-terminal" evidence="3">
    <location>
        <begin position="666"/>
        <end position="879"/>
    </location>
</feature>
<dbReference type="Pfam" id="PF06276">
    <property type="entry name" value="FhuF"/>
    <property type="match status" value="2"/>
</dbReference>
<organism evidence="5 6">
    <name type="scientific">Amycolatopsis arida</name>
    <dbReference type="NCBI Taxonomy" id="587909"/>
    <lineage>
        <taxon>Bacteria</taxon>
        <taxon>Bacillati</taxon>
        <taxon>Actinomycetota</taxon>
        <taxon>Actinomycetes</taxon>
        <taxon>Pseudonocardiales</taxon>
        <taxon>Pseudonocardiaceae</taxon>
        <taxon>Amycolatopsis</taxon>
    </lineage>
</organism>
<keyword evidence="6" id="KW-1185">Reference proteome</keyword>
<dbReference type="GO" id="GO:0016881">
    <property type="term" value="F:acid-amino acid ligase activity"/>
    <property type="evidence" value="ECO:0007669"/>
    <property type="project" value="UniProtKB-ARBA"/>
</dbReference>
<dbReference type="InterPro" id="IPR037455">
    <property type="entry name" value="LucA/IucC-like"/>
</dbReference>
<evidence type="ECO:0000313" key="6">
    <source>
        <dbReference type="Proteomes" id="UP000198727"/>
    </source>
</evidence>
<dbReference type="PANTHER" id="PTHR34384">
    <property type="entry name" value="L-2,3-DIAMINOPROPANOATE--CITRATE LIGASE"/>
    <property type="match status" value="1"/>
</dbReference>
<feature type="domain" description="Aerobactin siderophore biosynthesis IucA/IucC-like C-terminal" evidence="4">
    <location>
        <begin position="373"/>
        <end position="514"/>
    </location>
</feature>
<comment type="pathway">
    <text evidence="1">Siderophore biosynthesis.</text>
</comment>
<dbReference type="Gene3D" id="1.10.510.40">
    <property type="match status" value="2"/>
</dbReference>
<dbReference type="STRING" id="587909.SAMN05421810_102798"/>
<evidence type="ECO:0000259" key="4">
    <source>
        <dbReference type="Pfam" id="PF06276"/>
    </source>
</evidence>
<dbReference type="OrthoDB" id="495728at2"/>
<dbReference type="InterPro" id="IPR007310">
    <property type="entry name" value="Aerobactin_biosyn_IucA/IucC_N"/>
</dbReference>
<evidence type="ECO:0000256" key="2">
    <source>
        <dbReference type="ARBA" id="ARBA00007832"/>
    </source>
</evidence>
<evidence type="ECO:0000259" key="3">
    <source>
        <dbReference type="Pfam" id="PF04183"/>
    </source>
</evidence>
<dbReference type="GO" id="GO:0019290">
    <property type="term" value="P:siderophore biosynthetic process"/>
    <property type="evidence" value="ECO:0007669"/>
    <property type="project" value="InterPro"/>
</dbReference>
<protein>
    <submittedName>
        <fullName evidence="5">Siderophore synthetase component</fullName>
    </submittedName>
</protein>
<feature type="domain" description="Aerobactin siderophore biosynthesis IucA/IucC-like C-terminal" evidence="4">
    <location>
        <begin position="899"/>
        <end position="1047"/>
    </location>
</feature>